<name>T4VHL8_PARBF</name>
<evidence type="ECO:0000313" key="3">
    <source>
        <dbReference type="Proteomes" id="UP000015688"/>
    </source>
</evidence>
<feature type="transmembrane region" description="Helical" evidence="1">
    <location>
        <begin position="23"/>
        <end position="41"/>
    </location>
</feature>
<dbReference type="EMBL" id="AVNC01000020">
    <property type="protein sequence ID" value="EQK40261.1"/>
    <property type="molecule type" value="Genomic_DNA"/>
</dbReference>
<organism evidence="2 3">
    <name type="scientific">Paraclostridium bifermentans ATCC 638 = DSM 14991</name>
    <dbReference type="NCBI Taxonomy" id="1233171"/>
    <lineage>
        <taxon>Bacteria</taxon>
        <taxon>Bacillati</taxon>
        <taxon>Bacillota</taxon>
        <taxon>Clostridia</taxon>
        <taxon>Peptostreptococcales</taxon>
        <taxon>Peptostreptococcaceae</taxon>
        <taxon>Paraclostridium</taxon>
    </lineage>
</organism>
<dbReference type="AlphaFoldDB" id="T4VHL8"/>
<evidence type="ECO:0000256" key="1">
    <source>
        <dbReference type="SAM" id="Phobius"/>
    </source>
</evidence>
<keyword evidence="1" id="KW-0472">Membrane</keyword>
<keyword evidence="1" id="KW-0812">Transmembrane</keyword>
<protein>
    <submittedName>
        <fullName evidence="2">Uncharacterized protein</fullName>
    </submittedName>
</protein>
<gene>
    <name evidence="2" type="ORF">C672_3453</name>
</gene>
<comment type="caution">
    <text evidence="2">The sequence shown here is derived from an EMBL/GenBank/DDBJ whole genome shotgun (WGS) entry which is preliminary data.</text>
</comment>
<proteinExistence type="predicted"/>
<accession>T4VHL8</accession>
<sequence>MNILFCKKLLLVLLYFFHVDNSTILMDILVSSTIIFNLFLIKKFKGLEKNKKTPGFI</sequence>
<dbReference type="Proteomes" id="UP000015688">
    <property type="component" value="Unassembled WGS sequence"/>
</dbReference>
<reference evidence="2 3" key="1">
    <citation type="submission" date="2013-06" db="EMBL/GenBank/DDBJ databases">
        <authorList>
            <person name="Walk S."/>
            <person name="Aronoff D."/>
            <person name="Young V.Y."/>
            <person name="Marsh J."/>
            <person name="Harrison L."/>
            <person name="Daugherty S.C."/>
            <person name="Shefchek K.A."/>
            <person name="Hine E.E."/>
            <person name="Tallon L.J."/>
            <person name="Sadzewicz L.K."/>
            <person name="Rasko D.A."/>
        </authorList>
    </citation>
    <scope>NUCLEOTIDE SEQUENCE [LARGE SCALE GENOMIC DNA]</scope>
    <source>
        <strain evidence="2 3">ATCC 638</strain>
    </source>
</reference>
<evidence type="ECO:0000313" key="2">
    <source>
        <dbReference type="EMBL" id="EQK40261.1"/>
    </source>
</evidence>
<keyword evidence="1" id="KW-1133">Transmembrane helix</keyword>